<feature type="non-terminal residue" evidence="3">
    <location>
        <position position="79"/>
    </location>
</feature>
<dbReference type="Pfam" id="PF13409">
    <property type="entry name" value="GST_N_2"/>
    <property type="match status" value="1"/>
</dbReference>
<dbReference type="SUPFAM" id="SSF52833">
    <property type="entry name" value="Thioredoxin-like"/>
    <property type="match status" value="1"/>
</dbReference>
<dbReference type="GO" id="GO:0016740">
    <property type="term" value="F:transferase activity"/>
    <property type="evidence" value="ECO:0007669"/>
    <property type="project" value="UniProtKB-KW"/>
</dbReference>
<accession>A0A382MT04</accession>
<name>A0A382MT04_9ZZZZ</name>
<dbReference type="PROSITE" id="PS50404">
    <property type="entry name" value="GST_NTER"/>
    <property type="match status" value="1"/>
</dbReference>
<evidence type="ECO:0000259" key="2">
    <source>
        <dbReference type="PROSITE" id="PS50404"/>
    </source>
</evidence>
<dbReference type="Gene3D" id="3.40.30.10">
    <property type="entry name" value="Glutaredoxin"/>
    <property type="match status" value="1"/>
</dbReference>
<sequence length="79" mass="8936">MLRLLGRETSGNVQKVLWLLEELGLDYSREDYGRQFENTADAAYLSLNPTGKVPTLVDGATVVWESNSILRYLCGRERS</sequence>
<organism evidence="3">
    <name type="scientific">marine metagenome</name>
    <dbReference type="NCBI Taxonomy" id="408172"/>
    <lineage>
        <taxon>unclassified sequences</taxon>
        <taxon>metagenomes</taxon>
        <taxon>ecological metagenomes</taxon>
    </lineage>
</organism>
<dbReference type="InterPro" id="IPR004045">
    <property type="entry name" value="Glutathione_S-Trfase_N"/>
</dbReference>
<dbReference type="FunFam" id="3.40.30.10:FF:000039">
    <property type="entry name" value="Glutathione S-transferase domain"/>
    <property type="match status" value="1"/>
</dbReference>
<dbReference type="PANTHER" id="PTHR44051">
    <property type="entry name" value="GLUTATHIONE S-TRANSFERASE-RELATED"/>
    <property type="match status" value="1"/>
</dbReference>
<dbReference type="AlphaFoldDB" id="A0A382MT04"/>
<dbReference type="CDD" id="cd03047">
    <property type="entry name" value="GST_N_2"/>
    <property type="match status" value="1"/>
</dbReference>
<feature type="domain" description="GST N-terminal" evidence="2">
    <location>
        <begin position="1"/>
        <end position="79"/>
    </location>
</feature>
<gene>
    <name evidence="3" type="ORF">METZ01_LOCUS303771</name>
</gene>
<protein>
    <recommendedName>
        <fullName evidence="2">GST N-terminal domain-containing protein</fullName>
    </recommendedName>
</protein>
<reference evidence="3" key="1">
    <citation type="submission" date="2018-05" db="EMBL/GenBank/DDBJ databases">
        <authorList>
            <person name="Lanie J.A."/>
            <person name="Ng W.-L."/>
            <person name="Kazmierczak K.M."/>
            <person name="Andrzejewski T.M."/>
            <person name="Davidsen T.M."/>
            <person name="Wayne K.J."/>
            <person name="Tettelin H."/>
            <person name="Glass J.I."/>
            <person name="Rusch D."/>
            <person name="Podicherti R."/>
            <person name="Tsui H.-C.T."/>
            <person name="Winkler M.E."/>
        </authorList>
    </citation>
    <scope>NUCLEOTIDE SEQUENCE</scope>
</reference>
<dbReference type="InterPro" id="IPR040079">
    <property type="entry name" value="Glutathione_S-Trfase"/>
</dbReference>
<proteinExistence type="predicted"/>
<evidence type="ECO:0000313" key="3">
    <source>
        <dbReference type="EMBL" id="SVC50917.1"/>
    </source>
</evidence>
<keyword evidence="1" id="KW-0808">Transferase</keyword>
<dbReference type="EMBL" id="UINC01095104">
    <property type="protein sequence ID" value="SVC50917.1"/>
    <property type="molecule type" value="Genomic_DNA"/>
</dbReference>
<dbReference type="PANTHER" id="PTHR44051:SF19">
    <property type="entry name" value="DISULFIDE-BOND OXIDOREDUCTASE YFCG"/>
    <property type="match status" value="1"/>
</dbReference>
<dbReference type="InterPro" id="IPR036249">
    <property type="entry name" value="Thioredoxin-like_sf"/>
</dbReference>
<dbReference type="SFLD" id="SFLDS00019">
    <property type="entry name" value="Glutathione_Transferase_(cytos"/>
    <property type="match status" value="1"/>
</dbReference>
<evidence type="ECO:0000256" key="1">
    <source>
        <dbReference type="ARBA" id="ARBA00022679"/>
    </source>
</evidence>